<evidence type="ECO:0000259" key="4">
    <source>
        <dbReference type="Pfam" id="PF16330"/>
    </source>
</evidence>
<dbReference type="KEGG" id="llu:AKJ09_10431"/>
<dbReference type="GO" id="GO:0005524">
    <property type="term" value="F:ATP binding"/>
    <property type="evidence" value="ECO:0007669"/>
    <property type="project" value="InterPro"/>
</dbReference>
<evidence type="ECO:0000256" key="1">
    <source>
        <dbReference type="SAM" id="Coils"/>
    </source>
</evidence>
<reference evidence="5 6" key="1">
    <citation type="submission" date="2015-08" db="EMBL/GenBank/DDBJ databases">
        <authorList>
            <person name="Babu N.S."/>
            <person name="Beckwith C.J."/>
            <person name="Beseler K.G."/>
            <person name="Brison A."/>
            <person name="Carone J.V."/>
            <person name="Caskin T.P."/>
            <person name="Diamond M."/>
            <person name="Durham M.E."/>
            <person name="Foxe J.M."/>
            <person name="Go M."/>
            <person name="Henderson B.A."/>
            <person name="Jones I.B."/>
            <person name="McGettigan J.A."/>
            <person name="Micheletti S.J."/>
            <person name="Nasrallah M.E."/>
            <person name="Ortiz D."/>
            <person name="Piller C.R."/>
            <person name="Privatt S.R."/>
            <person name="Schneider S.L."/>
            <person name="Sharp S."/>
            <person name="Smith T.C."/>
            <person name="Stanton J.D."/>
            <person name="Ullery H.E."/>
            <person name="Wilson R.J."/>
            <person name="Serrano M.G."/>
            <person name="Buck G."/>
            <person name="Lee V."/>
            <person name="Wang Y."/>
            <person name="Carvalho R."/>
            <person name="Voegtly L."/>
            <person name="Shi R."/>
            <person name="Duckworth R."/>
            <person name="Johnson A."/>
            <person name="Loviza R."/>
            <person name="Walstead R."/>
            <person name="Shah Z."/>
            <person name="Kiflezghi M."/>
            <person name="Wade K."/>
            <person name="Ball S.L."/>
            <person name="Bradley K.W."/>
            <person name="Asai D.J."/>
            <person name="Bowman C.A."/>
            <person name="Russell D.A."/>
            <person name="Pope W.H."/>
            <person name="Jacobs-Sera D."/>
            <person name="Hendrix R.W."/>
            <person name="Hatfull G.F."/>
        </authorList>
    </citation>
    <scope>NUCLEOTIDE SEQUENCE [LARGE SCALE GENOMIC DNA]</scope>
    <source>
        <strain evidence="5 6">DSM 27648</strain>
    </source>
</reference>
<feature type="domain" description="MukB hinge" evidence="4">
    <location>
        <begin position="638"/>
        <end position="793"/>
    </location>
</feature>
<dbReference type="RefSeq" id="WP_146654485.1">
    <property type="nucleotide sequence ID" value="NZ_CP012333.1"/>
</dbReference>
<dbReference type="Pfam" id="PF13558">
    <property type="entry name" value="SbcC_Walker_B"/>
    <property type="match status" value="1"/>
</dbReference>
<feature type="region of interest" description="Disordered" evidence="2">
    <location>
        <begin position="1453"/>
        <end position="1552"/>
    </location>
</feature>
<protein>
    <submittedName>
        <fullName evidence="5">Chromosome partition protein MukB</fullName>
    </submittedName>
</protein>
<dbReference type="InterPro" id="IPR042501">
    <property type="entry name" value="MukB_hinge_sf"/>
</dbReference>
<evidence type="ECO:0000313" key="6">
    <source>
        <dbReference type="Proteomes" id="UP000064967"/>
    </source>
</evidence>
<feature type="compositionally biased region" description="Basic and acidic residues" evidence="2">
    <location>
        <begin position="1081"/>
        <end position="1099"/>
    </location>
</feature>
<dbReference type="PATRIC" id="fig|1391654.3.peg.10570"/>
<dbReference type="GO" id="GO:0030261">
    <property type="term" value="P:chromosome condensation"/>
    <property type="evidence" value="ECO:0007669"/>
    <property type="project" value="InterPro"/>
</dbReference>
<sequence length="1552" mass="167775">MSRTCATALALVNWKGVFYERYLLDRHVTALEGANGAGKTTVMVAAYVVLLPDLARLRFTNLGETAATGGDRGLYGRLGVAGKPSYSAMELELADGSRLVAGVQLVRKSEPTLELTPFLVSGLDLQGSLKEILLVSGADHDAIPELDEIRSAVVARGGKMQVFGSAKEYFGALFDRGVNPLRLATDEERTKLHDMLRTSMTGGISRALTSELRSFLLKEESGLADTLVRMRANLDACRRTRTEVAEARLLEQEIMAIHAAGSAMFSACAAATEATARNARAKKDTADTRVREAEAQVAAFTRELETSEAERSRVSVRLSELRSAIDERTTRRTRTVAARAVAERLVVATAEWTAASETVERAAAERETATRLRDERITERDRAREAYARAASGLGDLQAGLDELHRRAHAQRTARTRLAEAQKLLGESSLAAEDIEAALTRVRASLADVDTRRARAERALALSTLQKSDYEAARAALATVRGSEVDAAEPHELARQELARLNALEHVASRRDALGKQRTNARAQAEAAKKVRARATALGVELDTDGLAAVERALANAQSEVRTSEDEARSAQARATEAARNAASARDEAAALESTLPRWDVLAPLASRLETWTFEEIARKRSALAEERERARAAVATAENQRATLASNADRLDQSGGFPNELLAVRDVLAADLLASRFETSGVDEAPILEAALGPLAHALVVVDPGAAADALSQSTTAPETVWLVAEEDVPRIVEAARKQIGSLETTDVVVKEALALRVTRRPSQPILGREARTKRATELRAEAERAERTTATALDDVRRLDGLVHEADRLLAETPLLAAGDPRPKAAAARQREQEARTEEADASSSARAAAERGAATSTKLSGLLELLAEAHRVISSDPDEALAEAERAWSEAEAAAAELERVGRARLTLTEKLDALRYGPTESSSGTEEERATLDVERDRLYSAERALVEVVANKEALAWDDVDAAMADRSVVRDSIQAQHDAARLAATASEEALRNAESAWERANVAWQAAAGDRSAREGTCTRLRAELAEAGGQETADASIEALDAELAQLGSERDQLASREGELSMAIAVTRERRARGESALTDERRRAAEVDTAHGPAQAEWRAFSELAEAAGVLRHRTTPSELSPTEHLAEARAQRALLTTRLQHARTGADGLAAVNAAFERSGDAPAAYLEGWIAARAWVMRRLPSQFADVSDPADALERLRADLTVLSDRVVRQETDLRGTSEDVARGIDVQLRKTANRVRRLNRDLVNVSFGSIGAIRVHIKRVERMELVLRALRGGEVQELLFQADLPFEDALAEVFRRYGGGGRAGAQRILDYREYLDLVVEVQRKAAASGEWEVASPTRLSTGEAIGVGAALMMVVLTEWERDANVLRSDRPTGTLRFLFLDEANRLSPDNLVVLFDLCRTLDLQLLVAAPEVARAFGNTTYRLVRHVDASGREEVLVSGRRAVAPPPEPQGDAPASEPTTEQAVPEALAEAPSPEPEPAVEATLPQGDAPLQAASLEPAPPIETQLEPEAHEASSPEPEPEPAVEDIATHEPPQLSDR</sequence>
<dbReference type="OrthoDB" id="5477935at2"/>
<dbReference type="Proteomes" id="UP000064967">
    <property type="component" value="Chromosome"/>
</dbReference>
<feature type="region of interest" description="Disordered" evidence="2">
    <location>
        <begin position="558"/>
        <end position="582"/>
    </location>
</feature>
<dbReference type="InterPro" id="IPR027417">
    <property type="entry name" value="P-loop_NTPase"/>
</dbReference>
<name>A0A0K1QDH4_9BACT</name>
<dbReference type="GO" id="GO:0003677">
    <property type="term" value="F:DNA binding"/>
    <property type="evidence" value="ECO:0007669"/>
    <property type="project" value="InterPro"/>
</dbReference>
<feature type="region of interest" description="Disordered" evidence="2">
    <location>
        <begin position="1081"/>
        <end position="1101"/>
    </location>
</feature>
<feature type="compositionally biased region" description="Basic and acidic residues" evidence="2">
    <location>
        <begin position="831"/>
        <end position="841"/>
    </location>
</feature>
<dbReference type="GO" id="GO:0007059">
    <property type="term" value="P:chromosome segregation"/>
    <property type="evidence" value="ECO:0007669"/>
    <property type="project" value="InterPro"/>
</dbReference>
<evidence type="ECO:0000259" key="3">
    <source>
        <dbReference type="Pfam" id="PF04310"/>
    </source>
</evidence>
<dbReference type="InterPro" id="IPR032520">
    <property type="entry name" value="MukB_hinge"/>
</dbReference>
<feature type="compositionally biased region" description="Low complexity" evidence="2">
    <location>
        <begin position="819"/>
        <end position="830"/>
    </location>
</feature>
<feature type="coiled-coil region" evidence="1">
    <location>
        <begin position="770"/>
        <end position="797"/>
    </location>
</feature>
<dbReference type="SUPFAM" id="SSF52540">
    <property type="entry name" value="P-loop containing nucleoside triphosphate hydrolases"/>
    <property type="match status" value="1"/>
</dbReference>
<feature type="compositionally biased region" description="Low complexity" evidence="2">
    <location>
        <begin position="844"/>
        <end position="856"/>
    </location>
</feature>
<dbReference type="InterPro" id="IPR007406">
    <property type="entry name" value="MukB_N_dom"/>
</dbReference>
<gene>
    <name evidence="5" type="ORF">AKJ09_10431</name>
</gene>
<dbReference type="Gene3D" id="3.30.70.3500">
    <property type="entry name" value="MukB, hinge domain"/>
    <property type="match status" value="1"/>
</dbReference>
<dbReference type="Pfam" id="PF04310">
    <property type="entry name" value="MukB"/>
    <property type="match status" value="1"/>
</dbReference>
<evidence type="ECO:0000256" key="2">
    <source>
        <dbReference type="SAM" id="MobiDB-lite"/>
    </source>
</evidence>
<keyword evidence="6" id="KW-1185">Reference proteome</keyword>
<keyword evidence="1" id="KW-0175">Coiled coil</keyword>
<feature type="region of interest" description="Disordered" evidence="2">
    <location>
        <begin position="816"/>
        <end position="856"/>
    </location>
</feature>
<feature type="coiled-coil region" evidence="1">
    <location>
        <begin position="276"/>
        <end position="310"/>
    </location>
</feature>
<feature type="compositionally biased region" description="Low complexity" evidence="2">
    <location>
        <begin position="570"/>
        <end position="582"/>
    </location>
</feature>
<dbReference type="EMBL" id="CP012333">
    <property type="protein sequence ID" value="AKV03768.1"/>
    <property type="molecule type" value="Genomic_DNA"/>
</dbReference>
<dbReference type="Pfam" id="PF16330">
    <property type="entry name" value="MukB_hinge"/>
    <property type="match status" value="1"/>
</dbReference>
<feature type="compositionally biased region" description="Low complexity" evidence="2">
    <location>
        <begin position="1477"/>
        <end position="1486"/>
    </location>
</feature>
<feature type="domain" description="MukB N-terminal" evidence="3">
    <location>
        <begin position="2"/>
        <end position="222"/>
    </location>
</feature>
<evidence type="ECO:0000313" key="5">
    <source>
        <dbReference type="EMBL" id="AKV03768.1"/>
    </source>
</evidence>
<organism evidence="5 6">
    <name type="scientific">Labilithrix luteola</name>
    <dbReference type="NCBI Taxonomy" id="1391654"/>
    <lineage>
        <taxon>Bacteria</taxon>
        <taxon>Pseudomonadati</taxon>
        <taxon>Myxococcota</taxon>
        <taxon>Polyangia</taxon>
        <taxon>Polyangiales</taxon>
        <taxon>Labilitrichaceae</taxon>
        <taxon>Labilithrix</taxon>
    </lineage>
</organism>
<dbReference type="NCBIfam" id="NF003422">
    <property type="entry name" value="PRK04863.1"/>
    <property type="match status" value="1"/>
</dbReference>
<dbReference type="STRING" id="1391654.AKJ09_10431"/>
<dbReference type="GO" id="GO:0009295">
    <property type="term" value="C:nucleoid"/>
    <property type="evidence" value="ECO:0007669"/>
    <property type="project" value="InterPro"/>
</dbReference>
<proteinExistence type="predicted"/>
<dbReference type="Gene3D" id="3.40.1140.10">
    <property type="match status" value="2"/>
</dbReference>
<accession>A0A0K1QDH4</accession>